<evidence type="ECO:0000313" key="2">
    <source>
        <dbReference type="EMBL" id="SHH17550.1"/>
    </source>
</evidence>
<reference evidence="3" key="1">
    <citation type="submission" date="2016-11" db="EMBL/GenBank/DDBJ databases">
        <authorList>
            <person name="Varghese N."/>
            <person name="Submissions S."/>
        </authorList>
    </citation>
    <scope>NUCLEOTIDE SEQUENCE [LARGE SCALE GENOMIC DNA]</scope>
    <source>
        <strain evidence="3">DSM 15449</strain>
    </source>
</reference>
<proteinExistence type="predicted"/>
<dbReference type="Proteomes" id="UP000183954">
    <property type="component" value="Unassembled WGS sequence"/>
</dbReference>
<organism evidence="2 3">
    <name type="scientific">Desulfosporosinus lacus DSM 15449</name>
    <dbReference type="NCBI Taxonomy" id="1121420"/>
    <lineage>
        <taxon>Bacteria</taxon>
        <taxon>Bacillati</taxon>
        <taxon>Bacillota</taxon>
        <taxon>Clostridia</taxon>
        <taxon>Eubacteriales</taxon>
        <taxon>Desulfitobacteriaceae</taxon>
        <taxon>Desulfosporosinus</taxon>
    </lineage>
</organism>
<protein>
    <submittedName>
        <fullName evidence="2">Uncharacterized protein</fullName>
    </submittedName>
</protein>
<evidence type="ECO:0000256" key="1">
    <source>
        <dbReference type="SAM" id="Phobius"/>
    </source>
</evidence>
<evidence type="ECO:0000313" key="3">
    <source>
        <dbReference type="Proteomes" id="UP000183954"/>
    </source>
</evidence>
<accession>A0A1M5QUY8</accession>
<dbReference type="RefSeq" id="WP_073027395.1">
    <property type="nucleotide sequence ID" value="NZ_FQXJ01000003.1"/>
</dbReference>
<dbReference type="STRING" id="1121420.SAMN02746098_00364"/>
<keyword evidence="3" id="KW-1185">Reference proteome</keyword>
<keyword evidence="1" id="KW-0472">Membrane</keyword>
<keyword evidence="1" id="KW-1133">Transmembrane helix</keyword>
<feature type="transmembrane region" description="Helical" evidence="1">
    <location>
        <begin position="64"/>
        <end position="83"/>
    </location>
</feature>
<gene>
    <name evidence="2" type="ORF">SAMN02746098_00364</name>
</gene>
<sequence>MSVGDYYSLCQRYRGRAVEIVTHDGRIHRGIIGDVDNNSVYLQPLSRTRDLGGFGYGWYGYPGWGAGIALGAIATLALLPLLFI</sequence>
<dbReference type="EMBL" id="FQXJ01000003">
    <property type="protein sequence ID" value="SHH17550.1"/>
    <property type="molecule type" value="Genomic_DNA"/>
</dbReference>
<keyword evidence="1" id="KW-0812">Transmembrane</keyword>
<dbReference type="OrthoDB" id="2084263at2"/>
<dbReference type="AlphaFoldDB" id="A0A1M5QUY8"/>
<name>A0A1M5QUY8_9FIRM</name>